<comment type="caution">
    <text evidence="4">The sequence shown here is derived from an EMBL/GenBank/DDBJ whole genome shotgun (WGS) entry which is preliminary data.</text>
</comment>
<evidence type="ECO:0000313" key="4">
    <source>
        <dbReference type="EMBL" id="GAA2134851.1"/>
    </source>
</evidence>
<evidence type="ECO:0000256" key="2">
    <source>
        <dbReference type="SAM" id="Phobius"/>
    </source>
</evidence>
<feature type="domain" description="Pyrrolo-quinoline quinone repeat" evidence="3">
    <location>
        <begin position="220"/>
        <end position="391"/>
    </location>
</feature>
<feature type="region of interest" description="Disordered" evidence="1">
    <location>
        <begin position="1"/>
        <end position="127"/>
    </location>
</feature>
<dbReference type="EMBL" id="BAAAPF010000163">
    <property type="protein sequence ID" value="GAA2134851.1"/>
    <property type="molecule type" value="Genomic_DNA"/>
</dbReference>
<dbReference type="Proteomes" id="UP001500443">
    <property type="component" value="Unassembled WGS sequence"/>
</dbReference>
<evidence type="ECO:0000256" key="1">
    <source>
        <dbReference type="SAM" id="MobiDB-lite"/>
    </source>
</evidence>
<feature type="transmembrane region" description="Helical" evidence="2">
    <location>
        <begin position="141"/>
        <end position="163"/>
    </location>
</feature>
<accession>A0ABN2Z0F7</accession>
<name>A0ABN2Z0F7_9ACTN</name>
<dbReference type="InterPro" id="IPR011047">
    <property type="entry name" value="Quinoprotein_ADH-like_sf"/>
</dbReference>
<dbReference type="SUPFAM" id="SSF50998">
    <property type="entry name" value="Quinoprotein alcohol dehydrogenase-like"/>
    <property type="match status" value="1"/>
</dbReference>
<evidence type="ECO:0000259" key="3">
    <source>
        <dbReference type="Pfam" id="PF13360"/>
    </source>
</evidence>
<dbReference type="RefSeq" id="WP_344291690.1">
    <property type="nucleotide sequence ID" value="NZ_BAAAPF010000163.1"/>
</dbReference>
<feature type="compositionally biased region" description="Low complexity" evidence="1">
    <location>
        <begin position="56"/>
        <end position="69"/>
    </location>
</feature>
<dbReference type="PANTHER" id="PTHR34512">
    <property type="entry name" value="CELL SURFACE PROTEIN"/>
    <property type="match status" value="1"/>
</dbReference>
<feature type="compositionally biased region" description="Pro residues" evidence="1">
    <location>
        <begin position="1"/>
        <end position="22"/>
    </location>
</feature>
<dbReference type="InterPro" id="IPR002372">
    <property type="entry name" value="PQQ_rpt_dom"/>
</dbReference>
<keyword evidence="2" id="KW-0472">Membrane</keyword>
<dbReference type="PANTHER" id="PTHR34512:SF30">
    <property type="entry name" value="OUTER MEMBRANE PROTEIN ASSEMBLY FACTOR BAMB"/>
    <property type="match status" value="1"/>
</dbReference>
<organism evidence="4 5">
    <name type="scientific">Streptomyces synnematoformans</name>
    <dbReference type="NCBI Taxonomy" id="415721"/>
    <lineage>
        <taxon>Bacteria</taxon>
        <taxon>Bacillati</taxon>
        <taxon>Actinomycetota</taxon>
        <taxon>Actinomycetes</taxon>
        <taxon>Kitasatosporales</taxon>
        <taxon>Streptomycetaceae</taxon>
        <taxon>Streptomyces</taxon>
    </lineage>
</organism>
<dbReference type="Pfam" id="PF13360">
    <property type="entry name" value="PQQ_2"/>
    <property type="match status" value="1"/>
</dbReference>
<feature type="compositionally biased region" description="Pro residues" evidence="1">
    <location>
        <begin position="70"/>
        <end position="91"/>
    </location>
</feature>
<keyword evidence="2" id="KW-1133">Transmembrane helix</keyword>
<feature type="compositionally biased region" description="Low complexity" evidence="1">
    <location>
        <begin position="92"/>
        <end position="109"/>
    </location>
</feature>
<dbReference type="InterPro" id="IPR015943">
    <property type="entry name" value="WD40/YVTN_repeat-like_dom_sf"/>
</dbReference>
<keyword evidence="5" id="KW-1185">Reference proteome</keyword>
<sequence>MSQPPPPPGQPPSGGFGPPPSEDPQQPGYGYPQTPPPPAPGGGFGAPPEPAPPEQQPEYGYPSQQQPYGYPQPQPQVPPGQPPHTPAPQPYGQPQQPQQSQQQPQYSYPQPVPPHSGGYPQAQVPGLPDGPAAAAQKLVPVWAVIAAVLAIVLVAGGTGWFLVRDDGGAQAGGGGGGGGDGKEKSVSQSKPASTDGELLFGVPYPEVEADQTATVDGQWATEKIYAKADLNAVRGYDTGTGKETWELPTDGLVCGGSRAVTDDGKAAMLVEDGKVSGADDFRPCTEIVVFDVNSGDELWRNHVPTADENVKFDHVTIAGDTVIASGLSGSAAFPLSGGDPVWKTKTTTECKDHDYASDGTNLLGLVFCGSLQEDMKVQKVDPATGGIYWSYDVPDGVQSVQVLSVEPPVITIGAGKTTETDIFALEGGKLRSKISLGTETEGPRYPPGCDYSDGAESCTSVAVDGDTMYLPSREHQGKSEYGDTNEIVAFDLGTGKPTKKYDAGERRTMVPLRVEDGKIIAYRRGTYDTGGEILAINPKSAKEEVWLELPNGTAEAEASFTYGDQVPYIFEHGRFYLAKDLVSDRPDEEYMALAFGSKDE</sequence>
<protein>
    <submittedName>
        <fullName evidence="4">PQQ-binding-like beta-propeller repeat protein</fullName>
    </submittedName>
</protein>
<feature type="region of interest" description="Disordered" evidence="1">
    <location>
        <begin position="171"/>
        <end position="195"/>
    </location>
</feature>
<keyword evidence="2" id="KW-0812">Transmembrane</keyword>
<proteinExistence type="predicted"/>
<reference evidence="4 5" key="1">
    <citation type="journal article" date="2019" name="Int. J. Syst. Evol. Microbiol.">
        <title>The Global Catalogue of Microorganisms (GCM) 10K type strain sequencing project: providing services to taxonomists for standard genome sequencing and annotation.</title>
        <authorList>
            <consortium name="The Broad Institute Genomics Platform"/>
            <consortium name="The Broad Institute Genome Sequencing Center for Infectious Disease"/>
            <person name="Wu L."/>
            <person name="Ma J."/>
        </authorList>
    </citation>
    <scope>NUCLEOTIDE SEQUENCE [LARGE SCALE GENOMIC DNA]</scope>
    <source>
        <strain evidence="4 5">JCM 15481</strain>
    </source>
</reference>
<gene>
    <name evidence="4" type="ORF">GCM10009802_43470</name>
</gene>
<dbReference type="Gene3D" id="2.130.10.10">
    <property type="entry name" value="YVTN repeat-like/Quinoprotein amine dehydrogenase"/>
    <property type="match status" value="1"/>
</dbReference>
<evidence type="ECO:0000313" key="5">
    <source>
        <dbReference type="Proteomes" id="UP001500443"/>
    </source>
</evidence>